<protein>
    <recommendedName>
        <fullName evidence="12">GATA-type domain-containing protein</fullName>
    </recommendedName>
</protein>
<evidence type="ECO:0000313" key="14">
    <source>
        <dbReference type="Proteomes" id="UP000886595"/>
    </source>
</evidence>
<keyword evidence="8" id="KW-0010">Activator</keyword>
<evidence type="ECO:0000256" key="10">
    <source>
        <dbReference type="ARBA" id="ARBA00023242"/>
    </source>
</evidence>
<name>A0A8X7W0N2_BRACI</name>
<dbReference type="GO" id="GO:0005634">
    <property type="term" value="C:nucleus"/>
    <property type="evidence" value="ECO:0007669"/>
    <property type="project" value="UniProtKB-SubCell"/>
</dbReference>
<evidence type="ECO:0000256" key="6">
    <source>
        <dbReference type="ARBA" id="ARBA00023015"/>
    </source>
</evidence>
<dbReference type="EMBL" id="JAAMPC010000003">
    <property type="protein sequence ID" value="KAG2320143.1"/>
    <property type="molecule type" value="Genomic_DNA"/>
</dbReference>
<dbReference type="FunFam" id="3.30.50.10:FF:000018">
    <property type="entry name" value="GATA transcription factor"/>
    <property type="match status" value="1"/>
</dbReference>
<feature type="domain" description="GATA-type" evidence="12">
    <location>
        <begin position="195"/>
        <end position="231"/>
    </location>
</feature>
<evidence type="ECO:0000256" key="3">
    <source>
        <dbReference type="ARBA" id="ARBA00022723"/>
    </source>
</evidence>
<dbReference type="SMART" id="SM00401">
    <property type="entry name" value="ZnF_GATA"/>
    <property type="match status" value="1"/>
</dbReference>
<dbReference type="InterPro" id="IPR051140">
    <property type="entry name" value="GATA_TF"/>
</dbReference>
<evidence type="ECO:0000256" key="11">
    <source>
        <dbReference type="PROSITE-ProRule" id="PRU00094"/>
    </source>
</evidence>
<comment type="caution">
    <text evidence="13">The sequence shown here is derived from an EMBL/GenBank/DDBJ whole genome shotgun (WGS) entry which is preliminary data.</text>
</comment>
<keyword evidence="4 11" id="KW-0863">Zinc-finger</keyword>
<dbReference type="Gene3D" id="3.30.50.10">
    <property type="entry name" value="Erythroid Transcription Factor GATA-1, subunit A"/>
    <property type="match status" value="1"/>
</dbReference>
<sequence>MNWLPDEEFKGLSDDFFDELFNSTDFPPQDIDDDNTNHEVGDWYAKFQHLDPPPMDMLTSFPSEFTSSCGVNKLGRVGTVPVLKQGAALTGINSTLHRSSSPPDIKVSKLFQSLSPVSVLESSHASFPSQNSRSRIWTSPVKGMRSKRKRPTTLRFRYLPPFEPSKRDKLPHGESGYKTYCAFEQHAKKRRKISSKVARKCTHCETTETPQWREGPNGPKTLCNACGVRFRSGRLVPEYRPASSPTFIPSVHSNSHRKIIEMRRKEGDQFHTNMIHGVISRA</sequence>
<organism evidence="13 14">
    <name type="scientific">Brassica carinata</name>
    <name type="common">Ethiopian mustard</name>
    <name type="synonym">Abyssinian cabbage</name>
    <dbReference type="NCBI Taxonomy" id="52824"/>
    <lineage>
        <taxon>Eukaryota</taxon>
        <taxon>Viridiplantae</taxon>
        <taxon>Streptophyta</taxon>
        <taxon>Embryophyta</taxon>
        <taxon>Tracheophyta</taxon>
        <taxon>Spermatophyta</taxon>
        <taxon>Magnoliopsida</taxon>
        <taxon>eudicotyledons</taxon>
        <taxon>Gunneridae</taxon>
        <taxon>Pentapetalae</taxon>
        <taxon>rosids</taxon>
        <taxon>malvids</taxon>
        <taxon>Brassicales</taxon>
        <taxon>Brassicaceae</taxon>
        <taxon>Brassiceae</taxon>
        <taxon>Brassica</taxon>
    </lineage>
</organism>
<dbReference type="GO" id="GO:0006355">
    <property type="term" value="P:regulation of DNA-templated transcription"/>
    <property type="evidence" value="ECO:0007669"/>
    <property type="project" value="InterPro"/>
</dbReference>
<dbReference type="PROSITE" id="PS50114">
    <property type="entry name" value="GATA_ZN_FINGER_2"/>
    <property type="match status" value="1"/>
</dbReference>
<keyword evidence="5" id="KW-0862">Zinc</keyword>
<evidence type="ECO:0000256" key="2">
    <source>
        <dbReference type="ARBA" id="ARBA00005694"/>
    </source>
</evidence>
<keyword evidence="6" id="KW-0805">Transcription regulation</keyword>
<dbReference type="CDD" id="cd00202">
    <property type="entry name" value="ZnF_GATA"/>
    <property type="match status" value="1"/>
</dbReference>
<evidence type="ECO:0000313" key="13">
    <source>
        <dbReference type="EMBL" id="KAG2320143.1"/>
    </source>
</evidence>
<comment type="subcellular location">
    <subcellularLocation>
        <location evidence="1">Nucleus</location>
    </subcellularLocation>
</comment>
<keyword evidence="7" id="KW-0238">DNA-binding</keyword>
<comment type="similarity">
    <text evidence="2">Belongs to the type IV zinc-finger family. Class A subfamily.</text>
</comment>
<dbReference type="PANTHER" id="PTHR45658:SF82">
    <property type="entry name" value="GATA-TYPE DOMAIN-CONTAINING PROTEIN"/>
    <property type="match status" value="1"/>
</dbReference>
<evidence type="ECO:0000256" key="1">
    <source>
        <dbReference type="ARBA" id="ARBA00004123"/>
    </source>
</evidence>
<keyword evidence="3" id="KW-0479">Metal-binding</keyword>
<dbReference type="PANTHER" id="PTHR45658">
    <property type="entry name" value="GATA TRANSCRIPTION FACTOR"/>
    <property type="match status" value="1"/>
</dbReference>
<evidence type="ECO:0000256" key="4">
    <source>
        <dbReference type="ARBA" id="ARBA00022771"/>
    </source>
</evidence>
<dbReference type="SUPFAM" id="SSF57716">
    <property type="entry name" value="Glucocorticoid receptor-like (DNA-binding domain)"/>
    <property type="match status" value="1"/>
</dbReference>
<evidence type="ECO:0000256" key="9">
    <source>
        <dbReference type="ARBA" id="ARBA00023163"/>
    </source>
</evidence>
<dbReference type="Pfam" id="PF00320">
    <property type="entry name" value="GATA"/>
    <property type="match status" value="1"/>
</dbReference>
<accession>A0A8X7W0N2</accession>
<dbReference type="OrthoDB" id="2162994at2759"/>
<keyword evidence="10" id="KW-0539">Nucleus</keyword>
<evidence type="ECO:0000256" key="7">
    <source>
        <dbReference type="ARBA" id="ARBA00023125"/>
    </source>
</evidence>
<dbReference type="GO" id="GO:0043565">
    <property type="term" value="F:sequence-specific DNA binding"/>
    <property type="evidence" value="ECO:0007669"/>
    <property type="project" value="InterPro"/>
</dbReference>
<dbReference type="InterPro" id="IPR013088">
    <property type="entry name" value="Znf_NHR/GATA"/>
</dbReference>
<gene>
    <name evidence="13" type="ORF">Bca52824_013356</name>
</gene>
<proteinExistence type="inferred from homology"/>
<dbReference type="Proteomes" id="UP000886595">
    <property type="component" value="Unassembled WGS sequence"/>
</dbReference>
<evidence type="ECO:0000256" key="5">
    <source>
        <dbReference type="ARBA" id="ARBA00022833"/>
    </source>
</evidence>
<dbReference type="PROSITE" id="PS00344">
    <property type="entry name" value="GATA_ZN_FINGER_1"/>
    <property type="match status" value="1"/>
</dbReference>
<reference evidence="13 14" key="1">
    <citation type="submission" date="2020-02" db="EMBL/GenBank/DDBJ databases">
        <authorList>
            <person name="Ma Q."/>
            <person name="Huang Y."/>
            <person name="Song X."/>
            <person name="Pei D."/>
        </authorList>
    </citation>
    <scope>NUCLEOTIDE SEQUENCE [LARGE SCALE GENOMIC DNA]</scope>
    <source>
        <strain evidence="13">Sxm20200214</strain>
        <tissue evidence="13">Leaf</tissue>
    </source>
</reference>
<dbReference type="AlphaFoldDB" id="A0A8X7W0N2"/>
<keyword evidence="9" id="KW-0804">Transcription</keyword>
<dbReference type="InterPro" id="IPR000679">
    <property type="entry name" value="Znf_GATA"/>
</dbReference>
<evidence type="ECO:0000259" key="12">
    <source>
        <dbReference type="PROSITE" id="PS50114"/>
    </source>
</evidence>
<evidence type="ECO:0000256" key="8">
    <source>
        <dbReference type="ARBA" id="ARBA00023159"/>
    </source>
</evidence>
<keyword evidence="14" id="KW-1185">Reference proteome</keyword>
<dbReference type="GO" id="GO:0008270">
    <property type="term" value="F:zinc ion binding"/>
    <property type="evidence" value="ECO:0007669"/>
    <property type="project" value="UniProtKB-KW"/>
</dbReference>
<dbReference type="GO" id="GO:0030154">
    <property type="term" value="P:cell differentiation"/>
    <property type="evidence" value="ECO:0007669"/>
    <property type="project" value="TreeGrafter"/>
</dbReference>